<dbReference type="InterPro" id="IPR003959">
    <property type="entry name" value="ATPase_AAA_core"/>
</dbReference>
<keyword evidence="3" id="KW-0067">ATP-binding</keyword>
<dbReference type="InterPro" id="IPR027417">
    <property type="entry name" value="P-loop_NTPase"/>
</dbReference>
<name>A0ABS7I016_9MICO</name>
<dbReference type="Gene3D" id="3.40.50.300">
    <property type="entry name" value="P-loop containing nucleotide triphosphate hydrolases"/>
    <property type="match status" value="1"/>
</dbReference>
<gene>
    <name evidence="5" type="ORF">JNB61_10220</name>
</gene>
<protein>
    <submittedName>
        <fullName evidence="5">AAA family ATPase</fullName>
    </submittedName>
</protein>
<dbReference type="Proteomes" id="UP000777440">
    <property type="component" value="Unassembled WGS sequence"/>
</dbReference>
<feature type="domain" description="AAA+ ATPase" evidence="4">
    <location>
        <begin position="120"/>
        <end position="252"/>
    </location>
</feature>
<accession>A0ABS7I016</accession>
<dbReference type="SUPFAM" id="SSF52540">
    <property type="entry name" value="P-loop containing nucleoside triphosphate hydrolases"/>
    <property type="match status" value="1"/>
</dbReference>
<evidence type="ECO:0000259" key="4">
    <source>
        <dbReference type="SMART" id="SM00382"/>
    </source>
</evidence>
<organism evidence="5 6">
    <name type="scientific">Microbacterium ureisolvens</name>
    <dbReference type="NCBI Taxonomy" id="2781186"/>
    <lineage>
        <taxon>Bacteria</taxon>
        <taxon>Bacillati</taxon>
        <taxon>Actinomycetota</taxon>
        <taxon>Actinomycetes</taxon>
        <taxon>Micrococcales</taxon>
        <taxon>Microbacteriaceae</taxon>
        <taxon>Microbacterium</taxon>
    </lineage>
</organism>
<keyword evidence="6" id="KW-1185">Reference proteome</keyword>
<evidence type="ECO:0000313" key="5">
    <source>
        <dbReference type="EMBL" id="MBW9110147.1"/>
    </source>
</evidence>
<dbReference type="Pfam" id="PF00004">
    <property type="entry name" value="AAA"/>
    <property type="match status" value="1"/>
</dbReference>
<comment type="caution">
    <text evidence="5">The sequence shown here is derived from an EMBL/GenBank/DDBJ whole genome shotgun (WGS) entry which is preliminary data.</text>
</comment>
<proteinExistence type="inferred from homology"/>
<dbReference type="InterPro" id="IPR050221">
    <property type="entry name" value="26S_Proteasome_ATPase"/>
</dbReference>
<reference evidence="5 6" key="1">
    <citation type="journal article" date="2021" name="MBio">
        <title>Poor Competitiveness of Bradyrhizobium in Pigeon Pea Root Colonization in Indian Soils.</title>
        <authorList>
            <person name="Chalasani D."/>
            <person name="Basu A."/>
            <person name="Pullabhotla S.V.S.R.N."/>
            <person name="Jorrin B."/>
            <person name="Neal A.L."/>
            <person name="Poole P.S."/>
            <person name="Podile A.R."/>
            <person name="Tkacz A."/>
        </authorList>
    </citation>
    <scope>NUCLEOTIDE SEQUENCE [LARGE SCALE GENOMIC DNA]</scope>
    <source>
        <strain evidence="5 6">HU12</strain>
    </source>
</reference>
<evidence type="ECO:0000256" key="3">
    <source>
        <dbReference type="ARBA" id="ARBA00022840"/>
    </source>
</evidence>
<sequence>MGADELGQLEQALVDVTRVALSGDADGVRQLGRRLARRPPADALHPLALKEMLFSLMAAAPQPDISPLRGQVAASDEMSWVQHPSGVAPPVLTPDVREAVSLIIAEHSLPERLQEFGLAPSRAILFTGPPGVGKTLTASYVASELHLPLITLNLASLMSSLMGQTGKNLQDVLARAASEACIVFLDEFDAIAKRRVDASDVGEVKRLVNVVLQQLDQWPPGGLLVAATNHPQLLDPAVHRRFDSSIDFTLPGFDERVRFLESSNITALRESDNAALQIVALISDGWSLADLKSWTNHAARTAVMGSPEGHVDITDALLRSAQLHARNWSAKSVEKRSELSRLAAQRLGWSQRRIADWLGVSHVTIGKDVKRAGGERDGRREGEA</sequence>
<evidence type="ECO:0000256" key="1">
    <source>
        <dbReference type="ARBA" id="ARBA00006914"/>
    </source>
</evidence>
<dbReference type="Gene3D" id="1.10.8.60">
    <property type="match status" value="1"/>
</dbReference>
<evidence type="ECO:0000256" key="2">
    <source>
        <dbReference type="ARBA" id="ARBA00022741"/>
    </source>
</evidence>
<dbReference type="CDD" id="cd19481">
    <property type="entry name" value="RecA-like_protease"/>
    <property type="match status" value="1"/>
</dbReference>
<evidence type="ECO:0000313" key="6">
    <source>
        <dbReference type="Proteomes" id="UP000777440"/>
    </source>
</evidence>
<dbReference type="SMART" id="SM00382">
    <property type="entry name" value="AAA"/>
    <property type="match status" value="1"/>
</dbReference>
<dbReference type="EMBL" id="JAEUAX010000005">
    <property type="protein sequence ID" value="MBW9110147.1"/>
    <property type="molecule type" value="Genomic_DNA"/>
</dbReference>
<dbReference type="PANTHER" id="PTHR23073">
    <property type="entry name" value="26S PROTEASOME REGULATORY SUBUNIT"/>
    <property type="match status" value="1"/>
</dbReference>
<dbReference type="RefSeq" id="WP_220339542.1">
    <property type="nucleotide sequence ID" value="NZ_JAEUAX010000005.1"/>
</dbReference>
<keyword evidence="2" id="KW-0547">Nucleotide-binding</keyword>
<comment type="similarity">
    <text evidence="1">Belongs to the AAA ATPase family.</text>
</comment>
<dbReference type="InterPro" id="IPR003593">
    <property type="entry name" value="AAA+_ATPase"/>
</dbReference>